<dbReference type="Proteomes" id="UP000254869">
    <property type="component" value="Unassembled WGS sequence"/>
</dbReference>
<evidence type="ECO:0000313" key="4">
    <source>
        <dbReference type="Proteomes" id="UP000254869"/>
    </source>
</evidence>
<feature type="signal peptide" evidence="1">
    <location>
        <begin position="1"/>
        <end position="26"/>
    </location>
</feature>
<name>A0A370HZN0_9NOCA</name>
<dbReference type="InterPro" id="IPR025331">
    <property type="entry name" value="TNT"/>
</dbReference>
<keyword evidence="1" id="KW-0732">Signal</keyword>
<reference evidence="3 4" key="1">
    <citation type="submission" date="2018-07" db="EMBL/GenBank/DDBJ databases">
        <title>Genomic Encyclopedia of Type Strains, Phase IV (KMG-IV): sequencing the most valuable type-strain genomes for metagenomic binning, comparative biology and taxonomic classification.</title>
        <authorList>
            <person name="Goeker M."/>
        </authorList>
    </citation>
    <scope>NUCLEOTIDE SEQUENCE [LARGE SCALE GENOMIC DNA]</scope>
    <source>
        <strain evidence="3 4">DSM 44290</strain>
    </source>
</reference>
<proteinExistence type="predicted"/>
<feature type="chain" id="PRO_5017083638" evidence="1">
    <location>
        <begin position="27"/>
        <end position="222"/>
    </location>
</feature>
<evidence type="ECO:0000313" key="3">
    <source>
        <dbReference type="EMBL" id="RDI63963.1"/>
    </source>
</evidence>
<comment type="caution">
    <text evidence="3">The sequence shown here is derived from an EMBL/GenBank/DDBJ whole genome shotgun (WGS) entry which is preliminary data.</text>
</comment>
<sequence>MRYRSLLTCLIASLLLLIGSPLTAQAQPESGLSSCRPGTPDIAPPTTTFYDPNRQYLGPEPLPRKPPVGPLLFGYQRFGWLSADEFVAEYRNESGWIYPPADGFVVLAGKPLRHQEQLWPGQRIDRFGYPGGRYLAPQGDRFAARALPPQNLNTPEGTPQSNYHLYCVVKRFTVDAGPIAPWFEQPGAGTQFVLMPAYLPDAGSALSVTWLLQNGYLVEERP</sequence>
<accession>A0A370HZN0</accession>
<dbReference type="STRING" id="1210086.GCA_001613105_05374"/>
<dbReference type="GO" id="GO:0050135">
    <property type="term" value="F:NADP+ nucleosidase activity"/>
    <property type="evidence" value="ECO:0007669"/>
    <property type="project" value="InterPro"/>
</dbReference>
<gene>
    <name evidence="3" type="ORF">DFR76_109303</name>
</gene>
<dbReference type="EMBL" id="QQBC01000009">
    <property type="protein sequence ID" value="RDI63963.1"/>
    <property type="molecule type" value="Genomic_DNA"/>
</dbReference>
<organism evidence="3 4">
    <name type="scientific">Nocardia pseudobrasiliensis</name>
    <dbReference type="NCBI Taxonomy" id="45979"/>
    <lineage>
        <taxon>Bacteria</taxon>
        <taxon>Bacillati</taxon>
        <taxon>Actinomycetota</taxon>
        <taxon>Actinomycetes</taxon>
        <taxon>Mycobacteriales</taxon>
        <taxon>Nocardiaceae</taxon>
        <taxon>Nocardia</taxon>
    </lineage>
</organism>
<dbReference type="Pfam" id="PF14021">
    <property type="entry name" value="TNT"/>
    <property type="match status" value="1"/>
</dbReference>
<dbReference type="RefSeq" id="WP_169813813.1">
    <property type="nucleotide sequence ID" value="NZ_QQBC01000009.1"/>
</dbReference>
<protein>
    <submittedName>
        <fullName evidence="3">Uncharacterized protein DUF4237</fullName>
    </submittedName>
</protein>
<feature type="domain" description="TNT" evidence="2">
    <location>
        <begin position="118"/>
        <end position="219"/>
    </location>
</feature>
<keyword evidence="4" id="KW-1185">Reference proteome</keyword>
<dbReference type="AlphaFoldDB" id="A0A370HZN0"/>
<dbReference type="InterPro" id="IPR053024">
    <property type="entry name" value="Fungal_surface_NADase"/>
</dbReference>
<dbReference type="PANTHER" id="PTHR42059:SF1">
    <property type="entry name" value="TNT DOMAIN-CONTAINING PROTEIN"/>
    <property type="match status" value="1"/>
</dbReference>
<dbReference type="PANTHER" id="PTHR42059">
    <property type="entry name" value="TNT DOMAIN-CONTAINING PROTEIN"/>
    <property type="match status" value="1"/>
</dbReference>
<evidence type="ECO:0000259" key="2">
    <source>
        <dbReference type="Pfam" id="PF14021"/>
    </source>
</evidence>
<evidence type="ECO:0000256" key="1">
    <source>
        <dbReference type="SAM" id="SignalP"/>
    </source>
</evidence>